<comment type="subcellular location">
    <subcellularLocation>
        <location evidence="1">Membrane</location>
        <topology evidence="1">Multi-pass membrane protein</topology>
    </subcellularLocation>
</comment>
<reference evidence="8" key="1">
    <citation type="journal article" date="2002" name="Nature">
        <title>The genome sequence and structure of rice chromosome 1.</title>
        <authorList>
            <person name="Sasaki T."/>
            <person name="Matsumoto T."/>
            <person name="Yamamoto K."/>
            <person name="Sakata K."/>
            <person name="Baba T."/>
            <person name="Katayose Y."/>
            <person name="Wu J."/>
            <person name="Niimura Y."/>
            <person name="Cheng Z."/>
            <person name="Nagamura Y."/>
            <person name="Antonio B.A."/>
            <person name="Kanamori H."/>
            <person name="Hosokawa S."/>
            <person name="Masukawa M."/>
            <person name="Arikawa K."/>
            <person name="Chiden Y."/>
            <person name="Hayashi M."/>
            <person name="Okamoto M."/>
            <person name="Ando T."/>
            <person name="Aoki H."/>
            <person name="Arita K."/>
            <person name="Hamada M."/>
            <person name="Harada C."/>
            <person name="Hijishita S."/>
            <person name="Honda M."/>
            <person name="Ichikawa Y."/>
            <person name="Idonuma A."/>
            <person name="Iijima M."/>
            <person name="Ikeda M."/>
            <person name="Ikeno M."/>
            <person name="Itoh S."/>
            <person name="Itoh T."/>
            <person name="Itoh Y."/>
            <person name="Itoh Y."/>
            <person name="Iwabuchi A."/>
            <person name="Kamiya K."/>
            <person name="Karasawa W."/>
            <person name="Katagiri S."/>
            <person name="Kikuta A."/>
            <person name="Kobayashi N."/>
            <person name="Kono I."/>
            <person name="Machita K."/>
            <person name="Maehara T."/>
            <person name="Mizuno H."/>
            <person name="Mizubayashi T."/>
            <person name="Mukai Y."/>
            <person name="Nagasaki H."/>
            <person name="Nakashima M."/>
            <person name="Nakama Y."/>
            <person name="Nakamichi Y."/>
            <person name="Nakamura M."/>
            <person name="Namiki N."/>
            <person name="Negishi M."/>
            <person name="Ohta I."/>
            <person name="Ono N."/>
            <person name="Saji S."/>
            <person name="Sakai K."/>
            <person name="Shibata M."/>
            <person name="Shimokawa T."/>
            <person name="Shomura A."/>
            <person name="Song J."/>
            <person name="Takazaki Y."/>
            <person name="Terasawa K."/>
            <person name="Tsuji K."/>
            <person name="Waki K."/>
            <person name="Yamagata H."/>
            <person name="Yamane H."/>
            <person name="Yoshiki S."/>
            <person name="Yoshihara R."/>
            <person name="Yukawa K."/>
            <person name="Zhong H."/>
            <person name="Iwama H."/>
            <person name="Endo T."/>
            <person name="Ito H."/>
            <person name="Hahn J.H."/>
            <person name="Kim H.I."/>
            <person name="Eun M.Y."/>
            <person name="Yano M."/>
            <person name="Jiang J."/>
            <person name="Gojobori T."/>
        </authorList>
    </citation>
    <scope>NUCLEOTIDE SEQUENCE [LARGE SCALE GENOMIC DNA]</scope>
</reference>
<dbReference type="PANTHER" id="PTHR31326">
    <property type="entry name" value="PROTEIN CLT2, CHLOROPLASTIC"/>
    <property type="match status" value="1"/>
</dbReference>
<protein>
    <submittedName>
        <fullName evidence="8">Uncharacterized protein</fullName>
    </submittedName>
</protein>
<feature type="transmembrane region" description="Helical" evidence="7">
    <location>
        <begin position="191"/>
        <end position="211"/>
    </location>
</feature>
<feature type="transmembrane region" description="Helical" evidence="7">
    <location>
        <begin position="162"/>
        <end position="179"/>
    </location>
</feature>
<dbReference type="EMBL" id="AP004368">
    <property type="protein sequence ID" value="BAD88271.1"/>
    <property type="molecule type" value="Genomic_DNA"/>
</dbReference>
<keyword evidence="5 7" id="KW-1133">Transmembrane helix</keyword>
<dbReference type="InterPro" id="IPR013936">
    <property type="entry name" value="CRT-like"/>
</dbReference>
<keyword evidence="4 7" id="KW-0812">Transmembrane</keyword>
<organism evidence="8">
    <name type="scientific">Oryza sativa subsp. japonica</name>
    <name type="common">Rice</name>
    <dbReference type="NCBI Taxonomy" id="39947"/>
    <lineage>
        <taxon>Eukaryota</taxon>
        <taxon>Viridiplantae</taxon>
        <taxon>Streptophyta</taxon>
        <taxon>Embryophyta</taxon>
        <taxon>Tracheophyta</taxon>
        <taxon>Spermatophyta</taxon>
        <taxon>Magnoliopsida</taxon>
        <taxon>Liliopsida</taxon>
        <taxon>Poales</taxon>
        <taxon>Poaceae</taxon>
        <taxon>BOP clade</taxon>
        <taxon>Oryzoideae</taxon>
        <taxon>Oryzeae</taxon>
        <taxon>Oryzinae</taxon>
        <taxon>Oryza</taxon>
        <taxon>Oryza sativa</taxon>
    </lineage>
</organism>
<evidence type="ECO:0000256" key="7">
    <source>
        <dbReference type="SAM" id="Phobius"/>
    </source>
</evidence>
<evidence type="ECO:0000256" key="2">
    <source>
        <dbReference type="ARBA" id="ARBA00006690"/>
    </source>
</evidence>
<evidence type="ECO:0000256" key="5">
    <source>
        <dbReference type="ARBA" id="ARBA00022989"/>
    </source>
</evidence>
<keyword evidence="6 7" id="KW-0472">Membrane</keyword>
<comment type="similarity">
    <text evidence="2">Belongs to the CRT-like transporter family.</text>
</comment>
<dbReference type="Pfam" id="PF08627">
    <property type="entry name" value="CRT-like"/>
    <property type="match status" value="1"/>
</dbReference>
<dbReference type="PANTHER" id="PTHR31326:SF3">
    <property type="entry name" value="PROTEIN CLT3, CHLOROPLASTIC"/>
    <property type="match status" value="1"/>
</dbReference>
<dbReference type="AlphaFoldDB" id="Q5JJT0"/>
<feature type="transmembrane region" description="Helical" evidence="7">
    <location>
        <begin position="314"/>
        <end position="334"/>
    </location>
</feature>
<evidence type="ECO:0000313" key="8">
    <source>
        <dbReference type="EMBL" id="BAD88271.1"/>
    </source>
</evidence>
<keyword evidence="3" id="KW-0813">Transport</keyword>
<gene>
    <name evidence="8" type="primary">B1139B11.22</name>
</gene>
<sequence>MELLPTVRRREAVRAAHVRRIEAAAWLGARRATRREDAAARCAAAGEVVGSAAGVGRSAGMEVAIATAAVVAMGTGNRVLYKLALVPLRDYPFFLAQLATFGLCDGCLVLGVHLSGRITGRDFLLVNISIPVRLCAFFLVGGRARELAFQASWRLYQQHQGWLLETYLVWQLLLSAIFLKRRYRINEITGCFLVTVGVIITVASGSSAGASLKGTGILWPLLMIISFFLQAADTVLKEIIFLNAAKKLKGGSVDLFVVNSYGSAYQALFMCLLLPFLSKLWGVPFHQLPTYIRDGTACFLNMGSLSSGCEGAPLLPLLFVLVNMGFNISLLHLLKISSAVVSSLASTFSVPLSIYAFTLPLPYIGVASTLPPGFVAGAMFLDGTRTREKRRSIITTGMKSKNGGGGGSGGNTNGSHRRITAAAAINIIRTLLSILASPAAVDWTASSGRRLTGCSTLRCSSVDLWVPSLGRRGFRWSPGVRQGGHDPDKHRVMGI</sequence>
<evidence type="ECO:0000256" key="3">
    <source>
        <dbReference type="ARBA" id="ARBA00022448"/>
    </source>
</evidence>
<feature type="transmembrane region" description="Helical" evidence="7">
    <location>
        <begin position="339"/>
        <end position="357"/>
    </location>
</feature>
<accession>Q5JJT0</accession>
<feature type="transmembrane region" description="Helical" evidence="7">
    <location>
        <begin position="256"/>
        <end position="277"/>
    </location>
</feature>
<feature type="transmembrane region" description="Helical" evidence="7">
    <location>
        <begin position="217"/>
        <end position="236"/>
    </location>
</feature>
<evidence type="ECO:0000256" key="1">
    <source>
        <dbReference type="ARBA" id="ARBA00004141"/>
    </source>
</evidence>
<name>Q5JJT0_ORYSJ</name>
<proteinExistence type="inferred from homology"/>
<evidence type="ECO:0000256" key="4">
    <source>
        <dbReference type="ARBA" id="ARBA00022692"/>
    </source>
</evidence>
<feature type="transmembrane region" description="Helical" evidence="7">
    <location>
        <begin position="363"/>
        <end position="381"/>
    </location>
</feature>
<dbReference type="GO" id="GO:0016020">
    <property type="term" value="C:membrane"/>
    <property type="evidence" value="ECO:0007669"/>
    <property type="project" value="UniProtKB-SubCell"/>
</dbReference>
<feature type="transmembrane region" description="Helical" evidence="7">
    <location>
        <begin position="124"/>
        <end position="142"/>
    </location>
</feature>
<evidence type="ECO:0000256" key="6">
    <source>
        <dbReference type="ARBA" id="ARBA00023136"/>
    </source>
</evidence>
<feature type="transmembrane region" description="Helical" evidence="7">
    <location>
        <begin position="93"/>
        <end position="112"/>
    </location>
</feature>
<dbReference type="Proteomes" id="UP000817658">
    <property type="component" value="Chromosome 1"/>
</dbReference>